<accession>A0A221T3H8</accession>
<name>A0A221T3H8_9DEIO</name>
<evidence type="ECO:0000313" key="1">
    <source>
        <dbReference type="EMBL" id="ASN83459.1"/>
    </source>
</evidence>
<gene>
    <name evidence="1" type="ORF">DFI_19875</name>
</gene>
<dbReference type="Proteomes" id="UP000259030">
    <property type="component" value="Plasmid pDFI3"/>
</dbReference>
<geneLocation type="plasmid" evidence="2">
    <name>pdfi3</name>
</geneLocation>
<keyword evidence="2" id="KW-1185">Reference proteome</keyword>
<protein>
    <recommendedName>
        <fullName evidence="3">ADP-ribosylglycohydrolase</fullName>
    </recommendedName>
</protein>
<dbReference type="InterPro" id="IPR005502">
    <property type="entry name" value="Ribosyl_crysJ1"/>
</dbReference>
<dbReference type="InterPro" id="IPR036705">
    <property type="entry name" value="Ribosyl_crysJ1_sf"/>
</dbReference>
<dbReference type="AlphaFoldDB" id="A0A221T3H8"/>
<proteinExistence type="predicted"/>
<dbReference type="Gene3D" id="1.10.4080.10">
    <property type="entry name" value="ADP-ribosylation/Crystallin J1"/>
    <property type="match status" value="1"/>
</dbReference>
<dbReference type="SUPFAM" id="SSF101478">
    <property type="entry name" value="ADP-ribosylglycohydrolase"/>
    <property type="match status" value="1"/>
</dbReference>
<evidence type="ECO:0000313" key="2">
    <source>
        <dbReference type="Proteomes" id="UP000259030"/>
    </source>
</evidence>
<reference evidence="1 2" key="1">
    <citation type="submission" date="2017-05" db="EMBL/GenBank/DDBJ databases">
        <title>The complete genome sequence of Deinococcus ficus isolated from the rhizosphere of the Ficus religiosa L. in Taiwan.</title>
        <authorList>
            <person name="Wu K.-M."/>
            <person name="Liao T.-L."/>
            <person name="Liu Y.-M."/>
            <person name="Young C.-C."/>
            <person name="Tsai S.-F."/>
        </authorList>
    </citation>
    <scope>NUCLEOTIDE SEQUENCE [LARGE SCALE GENOMIC DNA]</scope>
    <source>
        <strain evidence="1 2">CC-FR2-10</strain>
        <plasmid evidence="2">pdfi3</plasmid>
    </source>
</reference>
<dbReference type="KEGG" id="dfc:DFI_19875"/>
<organism evidence="1 2">
    <name type="scientific">Deinococcus ficus</name>
    <dbReference type="NCBI Taxonomy" id="317577"/>
    <lineage>
        <taxon>Bacteria</taxon>
        <taxon>Thermotogati</taxon>
        <taxon>Deinococcota</taxon>
        <taxon>Deinococci</taxon>
        <taxon>Deinococcales</taxon>
        <taxon>Deinococcaceae</taxon>
        <taxon>Deinococcus</taxon>
    </lineage>
</organism>
<sequence length="333" mass="35529">MIQLTSIPNATAFLPGGQTGFMTRRLTILFGLTAADALAAPEAAHPADPAAQDGLNVGDAGRDTQMVLATLDGYRKRNVLRGLVEWAWSAPSDIDVQTQRALQREVPWGGMLTWMESGGQPAGSSGLNGVPGALIAGATGEFLLHEAVYITALTHPDPRNLYASAFLAALLEELTLRGEPGAHDRAWTRASHVNLTAITETRGLHPENHDETLKAKHLIRRRSDEAREQVHARIEAGLRGEVAPLAASVLDTLQSVVAHGRAGTFIDGVQAAIRTSPDSAALTGAVLTARGLTVPPTLIPELRVGHTWKAWAREWSCEERYPAIVPASGEPQS</sequence>
<dbReference type="Pfam" id="PF03747">
    <property type="entry name" value="ADP_ribosyl_GH"/>
    <property type="match status" value="1"/>
</dbReference>
<evidence type="ECO:0008006" key="3">
    <source>
        <dbReference type="Google" id="ProtNLM"/>
    </source>
</evidence>
<keyword evidence="1" id="KW-0614">Plasmid</keyword>
<dbReference type="EMBL" id="CP021084">
    <property type="protein sequence ID" value="ASN83459.1"/>
    <property type="molecule type" value="Genomic_DNA"/>
</dbReference>